<gene>
    <name evidence="2" type="ORF">L8V22_04770</name>
    <name evidence="3" type="ORF">WMQ01_06540</name>
</gene>
<evidence type="ECO:0000313" key="2">
    <source>
        <dbReference type="EMBL" id="MCZ9295873.1"/>
    </source>
</evidence>
<dbReference type="RefSeq" id="WP_238801013.1">
    <property type="nucleotide sequence ID" value="NZ_JAKMUZ010000007.1"/>
</dbReference>
<dbReference type="Gene3D" id="3.40.50.150">
    <property type="entry name" value="Vaccinia Virus protein VP39"/>
    <property type="match status" value="1"/>
</dbReference>
<evidence type="ECO:0000259" key="1">
    <source>
        <dbReference type="Pfam" id="PF18096"/>
    </source>
</evidence>
<dbReference type="InterPro" id="IPR029063">
    <property type="entry name" value="SAM-dependent_MTases_sf"/>
</dbReference>
<feature type="domain" description="THUMP-like" evidence="1">
    <location>
        <begin position="303"/>
        <end position="366"/>
    </location>
</feature>
<dbReference type="InterPro" id="IPR041497">
    <property type="entry name" value="Thump-like"/>
</dbReference>
<dbReference type="Proteomes" id="UP001371299">
    <property type="component" value="Unassembled WGS sequence"/>
</dbReference>
<reference evidence="3 5" key="2">
    <citation type="submission" date="2024-01" db="EMBL/GenBank/DDBJ databases">
        <title>Description of two novel Corynebacterium species isolated from human nasal passages and skin.</title>
        <authorList>
            <person name="Popowitch E."/>
            <person name="Tran T.H."/>
            <person name="Escapa I.F."/>
            <person name="Bhatt E."/>
            <person name="Sozat A.K."/>
            <person name="Roberts A.Q."/>
            <person name="Segre J.A."/>
            <person name="Kong H."/>
            <person name="Conlan S."/>
            <person name="Lemon K.P."/>
            <person name="Kelly M.S."/>
        </authorList>
    </citation>
    <scope>NUCLEOTIDE SEQUENCE [LARGE SCALE GENOMIC DNA]</scope>
    <source>
        <strain evidence="3 5">KPL2619</strain>
    </source>
</reference>
<dbReference type="GO" id="GO:0032259">
    <property type="term" value="P:methylation"/>
    <property type="evidence" value="ECO:0007669"/>
    <property type="project" value="UniProtKB-KW"/>
</dbReference>
<dbReference type="Proteomes" id="UP001146439">
    <property type="component" value="Unassembled WGS sequence"/>
</dbReference>
<sequence length="377" mass="40885">MSYTPAEVSFLAEHQEEIASLDLSLTKSSRLKDTEILKEKFGEFGRAVMELVTARSSGKLPSGWLMDADSAQQATPVEVAAYRAAFLAEQGVGSVHDITCSIGTEGYNSPLEYFGSDLDESRVKMARYNLSSAKIFRADALTTTTTAEVLLADPARRAGGRRITRPEDLVPPLSEVVAKHRGKELAIKCAPGLDFSEWSGLVTVASVEGAVKEACLYTPGFGTGRRAVMIRGHKVDVLDDQESNLPEAGDIGSYLIDPDGAIVRAGLVQHYAAREGLHQIDPRIAYLTGERIPEGTSGFPFIEKVPLKRLKSVLKSYDAGSLEILVRGVEVDPDQLRKKMKLKGKKPFAVIITRIGSQGIALLCKPRVSSSEDNYAT</sequence>
<dbReference type="EMBL" id="JAKMUZ010000007">
    <property type="protein sequence ID" value="MCZ9295873.1"/>
    <property type="molecule type" value="Genomic_DNA"/>
</dbReference>
<accession>A0A9X3M012</accession>
<evidence type="ECO:0000313" key="3">
    <source>
        <dbReference type="EMBL" id="MEK0145731.1"/>
    </source>
</evidence>
<reference evidence="2" key="1">
    <citation type="submission" date="2022-02" db="EMBL/GenBank/DDBJ databases">
        <title>Corynebacterium sp. from urogenital microbiome.</title>
        <authorList>
            <person name="Cappelli E.A."/>
            <person name="Ribeiro T.G."/>
            <person name="Peixe L."/>
        </authorList>
    </citation>
    <scope>NUCLEOTIDE SEQUENCE</scope>
    <source>
        <strain evidence="2">C21Ua_68</strain>
    </source>
</reference>
<organism evidence="2 4">
    <name type="scientific">Corynebacterium yonathiae</name>
    <dbReference type="NCBI Taxonomy" id="2913504"/>
    <lineage>
        <taxon>Bacteria</taxon>
        <taxon>Bacillati</taxon>
        <taxon>Actinomycetota</taxon>
        <taxon>Actinomycetes</taxon>
        <taxon>Mycobacteriales</taxon>
        <taxon>Corynebacteriaceae</taxon>
        <taxon>Corynebacterium</taxon>
    </lineage>
</organism>
<proteinExistence type="predicted"/>
<dbReference type="EMBL" id="JBBMGJ010000011">
    <property type="protein sequence ID" value="MEK0145731.1"/>
    <property type="molecule type" value="Genomic_DNA"/>
</dbReference>
<evidence type="ECO:0000313" key="5">
    <source>
        <dbReference type="Proteomes" id="UP001371299"/>
    </source>
</evidence>
<comment type="caution">
    <text evidence="2">The sequence shown here is derived from an EMBL/GenBank/DDBJ whole genome shotgun (WGS) entry which is preliminary data.</text>
</comment>
<keyword evidence="5" id="KW-1185">Reference proteome</keyword>
<protein>
    <submittedName>
        <fullName evidence="2">SAM-dependent methyltransferase</fullName>
    </submittedName>
</protein>
<dbReference type="GO" id="GO:0008168">
    <property type="term" value="F:methyltransferase activity"/>
    <property type="evidence" value="ECO:0007669"/>
    <property type="project" value="UniProtKB-KW"/>
</dbReference>
<keyword evidence="2" id="KW-0808">Transferase</keyword>
<evidence type="ECO:0000313" key="4">
    <source>
        <dbReference type="Proteomes" id="UP001146439"/>
    </source>
</evidence>
<dbReference type="AlphaFoldDB" id="A0A9X3M012"/>
<name>A0A9X3M012_9CORY</name>
<dbReference type="Pfam" id="PF18096">
    <property type="entry name" value="Thump_like"/>
    <property type="match status" value="1"/>
</dbReference>
<keyword evidence="2" id="KW-0489">Methyltransferase</keyword>